<reference evidence="3" key="3">
    <citation type="submission" date="2021-06" db="EMBL/GenBank/DDBJ databases">
        <title>Genomic Description and Analysis of Intracellular Bacteria, Candidatus Berkiella cookevillensis and Candidatus Berkiella aquae.</title>
        <authorList>
            <person name="Kidane D.T."/>
            <person name="Mehari Y.T."/>
            <person name="Rice F.C."/>
            <person name="Arivett B.A."/>
            <person name="Farone A.L."/>
            <person name="Berk S.G."/>
            <person name="Farone M.B."/>
        </authorList>
    </citation>
    <scope>NUCLEOTIDE SEQUENCE</scope>
    <source>
        <strain evidence="3">HT99</strain>
    </source>
</reference>
<dbReference type="EMBL" id="LKAJ02000001">
    <property type="protein sequence ID" value="MCS5711730.1"/>
    <property type="molecule type" value="Genomic_DNA"/>
</dbReference>
<feature type="transmembrane region" description="Helical" evidence="1">
    <location>
        <begin position="29"/>
        <end position="51"/>
    </location>
</feature>
<dbReference type="AlphaFoldDB" id="A0A0Q9YIG4"/>
<dbReference type="Proteomes" id="UP000051497">
    <property type="component" value="Unassembled WGS sequence"/>
</dbReference>
<dbReference type="RefSeq" id="WP_075067131.1">
    <property type="nucleotide sequence ID" value="NZ_LKAJ02000001.1"/>
</dbReference>
<evidence type="ECO:0000313" key="3">
    <source>
        <dbReference type="EMBL" id="MCS5711730.1"/>
    </source>
</evidence>
<dbReference type="EMBL" id="LKAJ01000012">
    <property type="protein sequence ID" value="KRG20422.1"/>
    <property type="molecule type" value="Genomic_DNA"/>
</dbReference>
<evidence type="ECO:0000256" key="1">
    <source>
        <dbReference type="SAM" id="Phobius"/>
    </source>
</evidence>
<accession>A0A0Q9YIG4</accession>
<proteinExistence type="predicted"/>
<keyword evidence="1" id="KW-0812">Transmembrane</keyword>
<dbReference type="OrthoDB" id="7027265at2"/>
<evidence type="ECO:0000313" key="4">
    <source>
        <dbReference type="Proteomes" id="UP000051497"/>
    </source>
</evidence>
<keyword evidence="4" id="KW-1185">Reference proteome</keyword>
<protein>
    <submittedName>
        <fullName evidence="2">Uncharacterized protein</fullName>
    </submittedName>
</protein>
<reference evidence="2" key="1">
    <citation type="submission" date="2015-09" db="EMBL/GenBank/DDBJ databases">
        <title>Draft Genome Sequences of Two Novel Amoeba-resistant Intranuclear Bacteria, Candidatus Berkiella cookevillensis and Candidatus Berkiella aquae.</title>
        <authorList>
            <person name="Mehari Y.T."/>
            <person name="Arivett B.A."/>
            <person name="Farone A.L."/>
            <person name="Gunderson J.H."/>
            <person name="Farone M.B."/>
        </authorList>
    </citation>
    <scope>NUCLEOTIDE SEQUENCE [LARGE SCALE GENOMIC DNA]</scope>
    <source>
        <strain evidence="2">HT99</strain>
    </source>
</reference>
<comment type="caution">
    <text evidence="2">The sequence shown here is derived from an EMBL/GenBank/DDBJ whole genome shotgun (WGS) entry which is preliminary data.</text>
</comment>
<sequence>MKKILLITGIIEILTGLILLIAPQLLGTLLFGVAISGVVILIARIAGIALFSFGITYLCDKKFLGMLIYNVLITGYLAYVGYSGGFTGVLLWPIVFLHLILSMILIYQAKASLYGRQ</sequence>
<evidence type="ECO:0000313" key="2">
    <source>
        <dbReference type="EMBL" id="KRG20422.1"/>
    </source>
</evidence>
<feature type="transmembrane region" description="Helical" evidence="1">
    <location>
        <begin position="63"/>
        <end position="82"/>
    </location>
</feature>
<reference evidence="3" key="2">
    <citation type="journal article" date="2016" name="Genome Announc.">
        <title>Draft Genome Sequences of Two Novel Amoeba-Resistant Intranuclear Bacteria, 'Candidatus Berkiella cookevillensis' and 'Candidatus Berkiella aquae'.</title>
        <authorList>
            <person name="Mehari Y.T."/>
            <person name="Arivett B.A."/>
            <person name="Farone A.L."/>
            <person name="Gunderson J.H."/>
            <person name="Farone M.B."/>
        </authorList>
    </citation>
    <scope>NUCLEOTIDE SEQUENCE</scope>
    <source>
        <strain evidence="3">HT99</strain>
    </source>
</reference>
<feature type="transmembrane region" description="Helical" evidence="1">
    <location>
        <begin position="5"/>
        <end position="23"/>
    </location>
</feature>
<name>A0A0Q9YIG4_9GAMM</name>
<feature type="transmembrane region" description="Helical" evidence="1">
    <location>
        <begin position="88"/>
        <end position="107"/>
    </location>
</feature>
<gene>
    <name evidence="3" type="ORF">HT99x_009840</name>
    <name evidence="2" type="ORF">HT99x_02525</name>
</gene>
<keyword evidence="1" id="KW-1133">Transmembrane helix</keyword>
<organism evidence="2">
    <name type="scientific">Candidatus Berkiella aquae</name>
    <dbReference type="NCBI Taxonomy" id="295108"/>
    <lineage>
        <taxon>Bacteria</taxon>
        <taxon>Pseudomonadati</taxon>
        <taxon>Pseudomonadota</taxon>
        <taxon>Gammaproteobacteria</taxon>
        <taxon>Candidatus Berkiellales</taxon>
        <taxon>Candidatus Berkiellaceae</taxon>
        <taxon>Candidatus Berkiella</taxon>
    </lineage>
</organism>
<keyword evidence="1" id="KW-0472">Membrane</keyword>